<organism evidence="1">
    <name type="scientific">Salix viminalis</name>
    <name type="common">Common osier</name>
    <name type="synonym">Basket willow</name>
    <dbReference type="NCBI Taxonomy" id="40686"/>
    <lineage>
        <taxon>Eukaryota</taxon>
        <taxon>Viridiplantae</taxon>
        <taxon>Streptophyta</taxon>
        <taxon>Embryophyta</taxon>
        <taxon>Tracheophyta</taxon>
        <taxon>Spermatophyta</taxon>
        <taxon>Magnoliopsida</taxon>
        <taxon>eudicotyledons</taxon>
        <taxon>Gunneridae</taxon>
        <taxon>Pentapetalae</taxon>
        <taxon>rosids</taxon>
        <taxon>fabids</taxon>
        <taxon>Malpighiales</taxon>
        <taxon>Salicaceae</taxon>
        <taxon>Saliceae</taxon>
        <taxon>Salix</taxon>
    </lineage>
</organism>
<gene>
    <name evidence="1" type="ORF">SVIM_LOCUS9167</name>
</gene>
<proteinExistence type="predicted"/>
<reference evidence="1" key="1">
    <citation type="submission" date="2019-03" db="EMBL/GenBank/DDBJ databases">
        <authorList>
            <person name="Mank J."/>
            <person name="Almeida P."/>
        </authorList>
    </citation>
    <scope>NUCLEOTIDE SEQUENCE</scope>
    <source>
        <strain evidence="1">78183</strain>
    </source>
</reference>
<accession>A0A6N2K1J2</accession>
<dbReference type="EMBL" id="CAADRP010000001">
    <property type="protein sequence ID" value="VFU20886.1"/>
    <property type="molecule type" value="Genomic_DNA"/>
</dbReference>
<name>A0A6N2K1J2_SALVM</name>
<sequence>MVILGEINTRRVLVKRGILDVNETNCPLCLVYEEKIYHVLNIGGFDPYLQIGKGCHGVSLEACLLFLRNEWIQFMKLKSQKKVRCLVKSRFFGFPLFCSRFIGLGRGTGSCESYVELSSSRDDFIGKDFAVESDSASVVDWLNKPSSRP</sequence>
<evidence type="ECO:0000313" key="1">
    <source>
        <dbReference type="EMBL" id="VFU20886.1"/>
    </source>
</evidence>
<dbReference type="AlphaFoldDB" id="A0A6N2K1J2"/>
<protein>
    <submittedName>
        <fullName evidence="1">Uncharacterized protein</fullName>
    </submittedName>
</protein>